<name>A0A4S4BJP5_9BACL</name>
<dbReference type="Gene3D" id="3.60.40.10">
    <property type="entry name" value="PPM-type phosphatase domain"/>
    <property type="match status" value="1"/>
</dbReference>
<dbReference type="OrthoDB" id="153070at2"/>
<dbReference type="InterPro" id="IPR036457">
    <property type="entry name" value="PPM-type-like_dom_sf"/>
</dbReference>
<accession>A0A4S4BJP5</accession>
<dbReference type="SUPFAM" id="SSF81606">
    <property type="entry name" value="PP2C-like"/>
    <property type="match status" value="1"/>
</dbReference>
<organism evidence="1 2">
    <name type="scientific">Cohnella fermenti</name>
    <dbReference type="NCBI Taxonomy" id="2565925"/>
    <lineage>
        <taxon>Bacteria</taxon>
        <taxon>Bacillati</taxon>
        <taxon>Bacillota</taxon>
        <taxon>Bacilli</taxon>
        <taxon>Bacillales</taxon>
        <taxon>Paenibacillaceae</taxon>
        <taxon>Cohnella</taxon>
    </lineage>
</organism>
<reference evidence="1 2" key="1">
    <citation type="submission" date="2019-04" db="EMBL/GenBank/DDBJ databases">
        <title>Cohnella sp. nov. isolated from preserved vegetables.</title>
        <authorList>
            <person name="Lin S.-Y."/>
            <person name="Hung M.-H."/>
            <person name="Young C.-C."/>
        </authorList>
    </citation>
    <scope>NUCLEOTIDE SEQUENCE [LARGE SCALE GENOMIC DNA]</scope>
    <source>
        <strain evidence="1 2">CC-MHH1044</strain>
    </source>
</reference>
<dbReference type="Proteomes" id="UP000310636">
    <property type="component" value="Unassembled WGS sequence"/>
</dbReference>
<dbReference type="EMBL" id="SSOB01000047">
    <property type="protein sequence ID" value="THF73932.1"/>
    <property type="molecule type" value="Genomic_DNA"/>
</dbReference>
<evidence type="ECO:0000313" key="2">
    <source>
        <dbReference type="Proteomes" id="UP000310636"/>
    </source>
</evidence>
<sequence length="284" mass="31517">MSQRMETEVRQRILCEGREYSYGYSRSRESRLGGEPGQDYLTFAESAEALCFALCDGIGLSYYGDYAARFVGDRLIDWLAELPRANEGGAELSYRLDRYMRQMTAEATEQLREHEIPPTITGMLREVLSVQKKKGSGTMYGAGRIDWPSAELPEGRIVLVWQGDIRIRLWADGVEASARLGDNFHTRHQWNSVAGPVGGPPCVHCDKLASLGRRGALTIYSDGLQALDRFASPLPVPQLATLLNGEARHPSSDDISVFQANWELSAAGINAMNDDSVKLQEKET</sequence>
<dbReference type="AlphaFoldDB" id="A0A4S4BJP5"/>
<comment type="caution">
    <text evidence="1">The sequence shown here is derived from an EMBL/GenBank/DDBJ whole genome shotgun (WGS) entry which is preliminary data.</text>
</comment>
<keyword evidence="2" id="KW-1185">Reference proteome</keyword>
<evidence type="ECO:0000313" key="1">
    <source>
        <dbReference type="EMBL" id="THF73932.1"/>
    </source>
</evidence>
<evidence type="ECO:0008006" key="3">
    <source>
        <dbReference type="Google" id="ProtNLM"/>
    </source>
</evidence>
<proteinExistence type="predicted"/>
<protein>
    <recommendedName>
        <fullName evidence="3">PPM-type phosphatase domain-containing protein</fullName>
    </recommendedName>
</protein>
<gene>
    <name evidence="1" type="ORF">E6C55_27060</name>
</gene>
<dbReference type="RefSeq" id="WP_136372965.1">
    <property type="nucleotide sequence ID" value="NZ_SSOB01000047.1"/>
</dbReference>